<evidence type="ECO:0000256" key="1">
    <source>
        <dbReference type="ARBA" id="ARBA00004123"/>
    </source>
</evidence>
<name>A0A0K8V7A0_BACLA</name>
<feature type="compositionally biased region" description="Polar residues" evidence="9">
    <location>
        <begin position="967"/>
        <end position="978"/>
    </location>
</feature>
<feature type="region of interest" description="Disordered" evidence="9">
    <location>
        <begin position="1202"/>
        <end position="1225"/>
    </location>
</feature>
<dbReference type="OrthoDB" id="5946974at2759"/>
<keyword evidence="7" id="KW-0804">Transcription</keyword>
<reference evidence="11" key="1">
    <citation type="submission" date="2015-06" db="EMBL/GenBank/DDBJ databases">
        <authorList>
            <person name="Hoefler B.C."/>
            <person name="Straight P.D."/>
        </authorList>
    </citation>
    <scope>NUCLEOTIDE SEQUENCE</scope>
</reference>
<feature type="compositionally biased region" description="Polar residues" evidence="9">
    <location>
        <begin position="323"/>
        <end position="340"/>
    </location>
</feature>
<sequence length="1225" mass="129824">MFKPIKNFINYIQKNASSSAIFGSTTTIADSETEPGAEEIITETTKNIRVESEATREQSAKDSRIVDTKVVSKLLNEQIANKNMKRIEVNKLSVINCKKATVEVINGNEPKDISVYDGDDCDADDDIELQIKSSVMLRPPLKRAGSLVENLTDEVDGELEDVQSQGSLHEYNDAIGIDSQDEYEEYQQEGAETVSLLSDDRAANGGEDTADEEFNTEEEDAGDIFLELPSDQEQRFEDSEIIVLNDGDINSSTVSDVNSEDPLAIDDFTQPSNSGIKDMSNPLDSSTHDEASTSADLLWITIDDLKTNTTTPNAEKDLPSDASMITPTSTPQRMLPTTTVGKEKRNSALAASSGADAAKLSNQRDENAEELRSDGSDSGLGSETSTLQTTLNSLADTSQLTAPNDSSAVNTSTVNRSKVITNNACSSNGDSGIDAANVTCVDGARPNSSAIVPVAVSVALPPLSALAKPLRSNLKRRLEEDDALIDATHETQLATTSVGTQVKKLKRSINFENVQVYYFPRQQGFGCVPSAGGCTLGMGARHIGFKTLTLAEHAAELRRAHRLQLQEINPRGSSSDDSEESEEDYLSEGSGSDLDAESNGFLQPVSPKQRRALLKAAGVRKIDAAEKIECRDIRNSREVCGCACVEFCDPETCACSQAGIKCQVDRAMFPCGCTRDACLNTVGRVEFNPTRVRTHFIHTIMRLEMENRQQQNPPLCSTMSSYSLSAACATTATVVGPHSSALPPTPSYANTLPGSYYAMQTQSNYSSGYASPAYPSEPAANYYQQQSTATATHYSAVSSSDLQTSAEQQQQSFQLDTLDAGLFSGSASTATAYGEMMPAYSSAVGVSASTATVSAYHQNVNYSTQVTTYTAYQQTTSAGGYLPQHNQQSATVAAAAPAQSTLAPPPTTYSSCAVPSLPPYGTATTTAAAAQYQDTSSYALVDTTAPSCISMEDSGGSEMGSDAEGISSANHTSNATKGSTSTDSSINIATTNNNNNTCCNKSDTNTHIIPSAADDCESASKSDISVDSDSNFIQLSTPISSATRLSQINDLLQHNRHTTATLVSVSHTTCLSANGGNNTVVSSRTVTTDCDYSDSNSQDAVQSETLVELKAEKLEAAIQTKPTQSTNSVESTKSCATNATAKPSVEPDKAEALEAPQIVANASHNATEDANIPMGADVDSIAATSHNTDEVTKTLSQADALNGVGSTDSDAEQSENGTVVTATAV</sequence>
<feature type="compositionally biased region" description="Basic and acidic residues" evidence="9">
    <location>
        <begin position="362"/>
        <end position="375"/>
    </location>
</feature>
<evidence type="ECO:0000256" key="8">
    <source>
        <dbReference type="ARBA" id="ARBA00023242"/>
    </source>
</evidence>
<feature type="region of interest" description="Disordered" evidence="9">
    <location>
        <begin position="1119"/>
        <end position="1147"/>
    </location>
</feature>
<feature type="compositionally biased region" description="Low complexity" evidence="9">
    <location>
        <begin position="565"/>
        <end position="575"/>
    </location>
</feature>
<feature type="region of interest" description="Disordered" evidence="9">
    <location>
        <begin position="310"/>
        <end position="385"/>
    </location>
</feature>
<dbReference type="PANTHER" id="PTHR13580:SF9">
    <property type="entry name" value="AXIN1 UP-REGULATED 1, ISOFORM A"/>
    <property type="match status" value="1"/>
</dbReference>
<gene>
    <name evidence="11" type="primary">Csrnp3_0</name>
    <name evidence="11" type="ORF">c2_g1_i3</name>
</gene>
<proteinExistence type="inferred from homology"/>
<keyword evidence="8" id="KW-0539">Nucleus</keyword>
<evidence type="ECO:0000256" key="7">
    <source>
        <dbReference type="ARBA" id="ARBA00023163"/>
    </source>
</evidence>
<keyword evidence="5" id="KW-0238">DNA-binding</keyword>
<evidence type="ECO:0000256" key="4">
    <source>
        <dbReference type="ARBA" id="ARBA00023015"/>
    </source>
</evidence>
<evidence type="ECO:0000256" key="5">
    <source>
        <dbReference type="ARBA" id="ARBA00023125"/>
    </source>
</evidence>
<dbReference type="EMBL" id="GDHF01017578">
    <property type="protein sequence ID" value="JAI34736.1"/>
    <property type="molecule type" value="Transcribed_RNA"/>
</dbReference>
<dbReference type="GO" id="GO:0006915">
    <property type="term" value="P:apoptotic process"/>
    <property type="evidence" value="ECO:0007669"/>
    <property type="project" value="UniProtKB-KW"/>
</dbReference>
<accession>A0A0K8V7A0</accession>
<dbReference type="AlphaFoldDB" id="A0A0K8V7A0"/>
<evidence type="ECO:0000256" key="9">
    <source>
        <dbReference type="SAM" id="MobiDB-lite"/>
    </source>
</evidence>
<feature type="compositionally biased region" description="Acidic residues" evidence="9">
    <location>
        <begin position="208"/>
        <end position="218"/>
    </location>
</feature>
<dbReference type="GO" id="GO:0000981">
    <property type="term" value="F:DNA-binding transcription factor activity, RNA polymerase II-specific"/>
    <property type="evidence" value="ECO:0007669"/>
    <property type="project" value="TreeGrafter"/>
</dbReference>
<feature type="compositionally biased region" description="Low complexity" evidence="9">
    <location>
        <begin position="376"/>
        <end position="385"/>
    </location>
</feature>
<comment type="similarity">
    <text evidence="2">Belongs to the AXUD1 family.</text>
</comment>
<evidence type="ECO:0000313" key="11">
    <source>
        <dbReference type="EMBL" id="JAI34736.1"/>
    </source>
</evidence>
<organism evidence="11">
    <name type="scientific">Bactrocera latifrons</name>
    <name type="common">Malaysian fruit fly</name>
    <name type="synonym">Chaetodacus latifrons</name>
    <dbReference type="NCBI Taxonomy" id="174628"/>
    <lineage>
        <taxon>Eukaryota</taxon>
        <taxon>Metazoa</taxon>
        <taxon>Ecdysozoa</taxon>
        <taxon>Arthropoda</taxon>
        <taxon>Hexapoda</taxon>
        <taxon>Insecta</taxon>
        <taxon>Pterygota</taxon>
        <taxon>Neoptera</taxon>
        <taxon>Endopterygota</taxon>
        <taxon>Diptera</taxon>
        <taxon>Brachycera</taxon>
        <taxon>Muscomorpha</taxon>
        <taxon>Tephritoidea</taxon>
        <taxon>Tephritidae</taxon>
        <taxon>Bactrocera</taxon>
        <taxon>Bactrocera</taxon>
    </lineage>
</organism>
<dbReference type="Pfam" id="PF16019">
    <property type="entry name" value="CSRNP_N"/>
    <property type="match status" value="1"/>
</dbReference>
<feature type="compositionally biased region" description="Low complexity" evidence="9">
    <location>
        <begin position="347"/>
        <end position="361"/>
    </location>
</feature>
<dbReference type="PRINTS" id="PR02031">
    <property type="entry name" value="CYSSERRICHNP"/>
</dbReference>
<keyword evidence="4" id="KW-0805">Transcription regulation</keyword>
<evidence type="ECO:0000256" key="6">
    <source>
        <dbReference type="ARBA" id="ARBA00023159"/>
    </source>
</evidence>
<evidence type="ECO:0000256" key="3">
    <source>
        <dbReference type="ARBA" id="ARBA00022703"/>
    </source>
</evidence>
<evidence type="ECO:0000259" key="10">
    <source>
        <dbReference type="Pfam" id="PF16019"/>
    </source>
</evidence>
<feature type="region of interest" description="Disordered" evidence="9">
    <location>
        <begin position="953"/>
        <end position="984"/>
    </location>
</feature>
<dbReference type="InterPro" id="IPR023260">
    <property type="entry name" value="Cys/Ser-rich_nuc_prot"/>
</dbReference>
<feature type="compositionally biased region" description="Polar residues" evidence="9">
    <location>
        <begin position="1120"/>
        <end position="1141"/>
    </location>
</feature>
<comment type="subcellular location">
    <subcellularLocation>
        <location evidence="1">Nucleus</location>
    </subcellularLocation>
</comment>
<protein>
    <submittedName>
        <fullName evidence="11">Cysteine/serine-rich nuclear protein 3</fullName>
    </submittedName>
</protein>
<feature type="region of interest" description="Disordered" evidence="9">
    <location>
        <begin position="195"/>
        <end position="218"/>
    </location>
</feature>
<feature type="compositionally biased region" description="Acidic residues" evidence="9">
    <location>
        <begin position="576"/>
        <end position="586"/>
    </location>
</feature>
<feature type="region of interest" description="Disordered" evidence="9">
    <location>
        <begin position="565"/>
        <end position="602"/>
    </location>
</feature>
<feature type="compositionally biased region" description="Low complexity" evidence="9">
    <location>
        <begin position="953"/>
        <end position="965"/>
    </location>
</feature>
<dbReference type="GO" id="GO:0043565">
    <property type="term" value="F:sequence-specific DNA binding"/>
    <property type="evidence" value="ECO:0007669"/>
    <property type="project" value="TreeGrafter"/>
</dbReference>
<dbReference type="GO" id="GO:0005634">
    <property type="term" value="C:nucleus"/>
    <property type="evidence" value="ECO:0007669"/>
    <property type="project" value="UniProtKB-SubCell"/>
</dbReference>
<feature type="domain" description="Cysteine/serine-rich nuclear protein N-terminal" evidence="10">
    <location>
        <begin position="505"/>
        <end position="707"/>
    </location>
</feature>
<keyword evidence="6" id="KW-0010">Activator</keyword>
<feature type="region of interest" description="Disordered" evidence="9">
    <location>
        <begin position="252"/>
        <end position="290"/>
    </location>
</feature>
<dbReference type="PANTHER" id="PTHR13580">
    <property type="entry name" value="TGF-BETA INDUCED APOPTOSIS PROTEIN"/>
    <property type="match status" value="1"/>
</dbReference>
<dbReference type="InterPro" id="IPR031972">
    <property type="entry name" value="CSRNP_N"/>
</dbReference>
<evidence type="ECO:0000256" key="2">
    <source>
        <dbReference type="ARBA" id="ARBA00008548"/>
    </source>
</evidence>
<keyword evidence="3" id="KW-0053">Apoptosis</keyword>